<dbReference type="Gene3D" id="3.60.15.10">
    <property type="entry name" value="Ribonuclease Z/Hydroxyacylglutathione hydrolase-like"/>
    <property type="match status" value="1"/>
</dbReference>
<organism evidence="5 6">
    <name type="scientific">Paenibacillus protaetiae</name>
    <dbReference type="NCBI Taxonomy" id="2509456"/>
    <lineage>
        <taxon>Bacteria</taxon>
        <taxon>Bacillati</taxon>
        <taxon>Bacillota</taxon>
        <taxon>Bacilli</taxon>
        <taxon>Bacillales</taxon>
        <taxon>Paenibacillaceae</taxon>
        <taxon>Paenibacillus</taxon>
    </lineage>
</organism>
<gene>
    <name evidence="5" type="ORF">ET464_14305</name>
</gene>
<comment type="function">
    <text evidence="2">Counteracts the endogenous Pycsar antiviral defense system. Phosphodiesterase that enables metal-dependent hydrolysis of host cyclic nucleotide Pycsar defense signals such as cCMP and cUMP.</text>
</comment>
<dbReference type="Pfam" id="PF00753">
    <property type="entry name" value="Lactamase_B"/>
    <property type="match status" value="1"/>
</dbReference>
<dbReference type="OrthoDB" id="9802248at2"/>
<evidence type="ECO:0000256" key="3">
    <source>
        <dbReference type="ARBA" id="ARBA00048505"/>
    </source>
</evidence>
<name>A0A4P6EVR4_9BACL</name>
<dbReference type="RefSeq" id="WP_129441989.1">
    <property type="nucleotide sequence ID" value="NZ_CP035492.1"/>
</dbReference>
<evidence type="ECO:0000313" key="5">
    <source>
        <dbReference type="EMBL" id="QAY67390.1"/>
    </source>
</evidence>
<accession>A0A4P6EVR4</accession>
<protein>
    <submittedName>
        <fullName evidence="5">MBL fold metallo-hydrolase</fullName>
    </submittedName>
</protein>
<dbReference type="Proteomes" id="UP000293568">
    <property type="component" value="Chromosome"/>
</dbReference>
<evidence type="ECO:0000259" key="4">
    <source>
        <dbReference type="SMART" id="SM00849"/>
    </source>
</evidence>
<dbReference type="InterPro" id="IPR050855">
    <property type="entry name" value="NDM-1-like"/>
</dbReference>
<dbReference type="InterPro" id="IPR001279">
    <property type="entry name" value="Metallo-B-lactamas"/>
</dbReference>
<evidence type="ECO:0000256" key="2">
    <source>
        <dbReference type="ARBA" id="ARBA00034301"/>
    </source>
</evidence>
<feature type="domain" description="Metallo-beta-lactamase" evidence="4">
    <location>
        <begin position="10"/>
        <end position="216"/>
    </location>
</feature>
<comment type="catalytic activity">
    <reaction evidence="1">
        <text>3',5'-cyclic CMP + H2O = CMP + H(+)</text>
        <dbReference type="Rhea" id="RHEA:72675"/>
        <dbReference type="ChEBI" id="CHEBI:15377"/>
        <dbReference type="ChEBI" id="CHEBI:15378"/>
        <dbReference type="ChEBI" id="CHEBI:58003"/>
        <dbReference type="ChEBI" id="CHEBI:60377"/>
    </reaction>
    <physiologicalReaction direction="left-to-right" evidence="1">
        <dbReference type="Rhea" id="RHEA:72676"/>
    </physiologicalReaction>
</comment>
<reference evidence="5 6" key="1">
    <citation type="submission" date="2019-01" db="EMBL/GenBank/DDBJ databases">
        <title>Genome sequencing of strain FW100M-2.</title>
        <authorList>
            <person name="Heo J."/>
            <person name="Kim S.-J."/>
            <person name="Kim J.-S."/>
            <person name="Hong S.-B."/>
            <person name="Kwon S.-W."/>
        </authorList>
    </citation>
    <scope>NUCLEOTIDE SEQUENCE [LARGE SCALE GENOMIC DNA]</scope>
    <source>
        <strain evidence="5 6">FW100M-2</strain>
    </source>
</reference>
<dbReference type="CDD" id="cd07721">
    <property type="entry name" value="yflN-like_MBL-fold"/>
    <property type="match status" value="1"/>
</dbReference>
<evidence type="ECO:0000256" key="1">
    <source>
        <dbReference type="ARBA" id="ARBA00034221"/>
    </source>
</evidence>
<proteinExistence type="predicted"/>
<keyword evidence="6" id="KW-1185">Reference proteome</keyword>
<dbReference type="KEGG" id="pprt:ET464_14305"/>
<evidence type="ECO:0000313" key="6">
    <source>
        <dbReference type="Proteomes" id="UP000293568"/>
    </source>
</evidence>
<comment type="catalytic activity">
    <reaction evidence="3">
        <text>3',5'-cyclic UMP + H2O = UMP + H(+)</text>
        <dbReference type="Rhea" id="RHEA:70575"/>
        <dbReference type="ChEBI" id="CHEBI:15377"/>
        <dbReference type="ChEBI" id="CHEBI:15378"/>
        <dbReference type="ChEBI" id="CHEBI:57865"/>
        <dbReference type="ChEBI" id="CHEBI:184387"/>
    </reaction>
    <physiologicalReaction direction="left-to-right" evidence="3">
        <dbReference type="Rhea" id="RHEA:70576"/>
    </physiologicalReaction>
</comment>
<dbReference type="InterPro" id="IPR036866">
    <property type="entry name" value="RibonucZ/Hydroxyglut_hydro"/>
</dbReference>
<dbReference type="PANTHER" id="PTHR42951:SF15">
    <property type="entry name" value="METALLO-BETA-LACTAMASE SUPERFAMILY PROTEIN"/>
    <property type="match status" value="1"/>
</dbReference>
<dbReference type="SMART" id="SM00849">
    <property type="entry name" value="Lactamase_B"/>
    <property type="match status" value="1"/>
</dbReference>
<dbReference type="SUPFAM" id="SSF56281">
    <property type="entry name" value="Metallo-hydrolase/oxidoreductase"/>
    <property type="match status" value="1"/>
</dbReference>
<dbReference type="GO" id="GO:0016787">
    <property type="term" value="F:hydrolase activity"/>
    <property type="evidence" value="ECO:0007669"/>
    <property type="project" value="UniProtKB-KW"/>
</dbReference>
<sequence>MLDLQLGQSTIHPTIVYDKESWTLIDTGMPGSAAAIYEQAKQAGLDGKTLQSIIFTHQDVDHIGGFPQFLAAEGADLPVYAHPDDKGAIDGTEPMFKMSRERLDGMLQQLPEDIRNAYVQTFLQPNRENVNRTVADGEILPIAGGLTVIHTPGHTPGHISLYHAPSKTLITGDATIANEDGQMIGPNPPFTPNWDQALQSLKKFKNFDIEHVICYHGGWIQKDVKRQINELAELS</sequence>
<keyword evidence="5" id="KW-0378">Hydrolase</keyword>
<dbReference type="EMBL" id="CP035492">
    <property type="protein sequence ID" value="QAY67390.1"/>
    <property type="molecule type" value="Genomic_DNA"/>
</dbReference>
<dbReference type="AlphaFoldDB" id="A0A4P6EVR4"/>
<dbReference type="PANTHER" id="PTHR42951">
    <property type="entry name" value="METALLO-BETA-LACTAMASE DOMAIN-CONTAINING"/>
    <property type="match status" value="1"/>
</dbReference>